<evidence type="ECO:0000256" key="1">
    <source>
        <dbReference type="SAM" id="MobiDB-lite"/>
    </source>
</evidence>
<accession>A0A1G9E7N3</accession>
<feature type="domain" description="DUF397" evidence="2">
    <location>
        <begin position="10"/>
        <end position="65"/>
    </location>
</feature>
<feature type="compositionally biased region" description="Polar residues" evidence="1">
    <location>
        <begin position="1"/>
        <end position="10"/>
    </location>
</feature>
<dbReference type="AlphaFoldDB" id="A0A1G9E7N3"/>
<dbReference type="RefSeq" id="WP_245694495.1">
    <property type="nucleotide sequence ID" value="NZ_FNFM01000011.1"/>
</dbReference>
<dbReference type="InterPro" id="IPR007278">
    <property type="entry name" value="DUF397"/>
</dbReference>
<evidence type="ECO:0000313" key="4">
    <source>
        <dbReference type="Proteomes" id="UP000199213"/>
    </source>
</evidence>
<feature type="region of interest" description="Disordered" evidence="1">
    <location>
        <begin position="1"/>
        <end position="25"/>
    </location>
</feature>
<evidence type="ECO:0000313" key="3">
    <source>
        <dbReference type="EMBL" id="SDK72142.1"/>
    </source>
</evidence>
<gene>
    <name evidence="3" type="ORF">SAMN04487820_111171</name>
</gene>
<dbReference type="Proteomes" id="UP000199213">
    <property type="component" value="Unassembled WGS sequence"/>
</dbReference>
<dbReference type="EMBL" id="FNFM01000011">
    <property type="protein sequence ID" value="SDK72142.1"/>
    <property type="molecule type" value="Genomic_DNA"/>
</dbReference>
<evidence type="ECO:0000259" key="2">
    <source>
        <dbReference type="Pfam" id="PF04149"/>
    </source>
</evidence>
<protein>
    <recommendedName>
        <fullName evidence="2">DUF397 domain-containing protein</fullName>
    </recommendedName>
</protein>
<proteinExistence type="predicted"/>
<dbReference type="Pfam" id="PF04149">
    <property type="entry name" value="DUF397"/>
    <property type="match status" value="1"/>
</dbReference>
<organism evidence="3 4">
    <name type="scientific">Actinopolyspora mzabensis</name>
    <dbReference type="NCBI Taxonomy" id="995066"/>
    <lineage>
        <taxon>Bacteria</taxon>
        <taxon>Bacillati</taxon>
        <taxon>Actinomycetota</taxon>
        <taxon>Actinomycetes</taxon>
        <taxon>Actinopolysporales</taxon>
        <taxon>Actinopolysporaceae</taxon>
        <taxon>Actinopolyspora</taxon>
    </lineage>
</organism>
<name>A0A1G9E7N3_ACTMZ</name>
<keyword evidence="4" id="KW-1185">Reference proteome</keyword>
<sequence length="74" mass="7852">MSNNISTNSLVWRKSSRSGGGGTGGGNCVEVAFGEGFAAVRDSKSPEKGMFAMPAAQWRSFLSGLHTDRYEYGS</sequence>
<reference evidence="4" key="1">
    <citation type="submission" date="2016-10" db="EMBL/GenBank/DDBJ databases">
        <authorList>
            <person name="Varghese N."/>
            <person name="Submissions S."/>
        </authorList>
    </citation>
    <scope>NUCLEOTIDE SEQUENCE [LARGE SCALE GENOMIC DNA]</scope>
    <source>
        <strain evidence="4">DSM 45460</strain>
    </source>
</reference>